<keyword evidence="4" id="KW-0325">Glycoprotein</keyword>
<dbReference type="InterPro" id="IPR013785">
    <property type="entry name" value="Aldolase_TIM"/>
</dbReference>
<sequence length="168" mass="18773">MLIIGDYGLSYEQSKAQMAIWAIMAAPLIMSVDLRTIEPKFRDILLNKDIIAVNQDRLGIQGRFILRKEKIDIWTKPVLPKEEGGHSYAIALMSRRVDGYPYRLNFTMAELGIKNSNGFVLKDLYKKDAPLKEINDSEPIIVRIKPSGGEILLATAKPSSTPATVEGI</sequence>
<dbReference type="SUPFAM" id="SSF51011">
    <property type="entry name" value="Glycosyl hydrolase domain"/>
    <property type="match status" value="1"/>
</dbReference>
<proteinExistence type="inferred from homology"/>
<evidence type="ECO:0000313" key="8">
    <source>
        <dbReference type="Proteomes" id="UP000410492"/>
    </source>
</evidence>
<evidence type="ECO:0000256" key="4">
    <source>
        <dbReference type="ARBA" id="ARBA00023180"/>
    </source>
</evidence>
<dbReference type="GO" id="GO:0016139">
    <property type="term" value="P:glycoside catabolic process"/>
    <property type="evidence" value="ECO:0007669"/>
    <property type="project" value="TreeGrafter"/>
</dbReference>
<dbReference type="GO" id="GO:0009311">
    <property type="term" value="P:oligosaccharide metabolic process"/>
    <property type="evidence" value="ECO:0007669"/>
    <property type="project" value="TreeGrafter"/>
</dbReference>
<dbReference type="InterPro" id="IPR017853">
    <property type="entry name" value="GH"/>
</dbReference>
<dbReference type="Gene3D" id="3.20.20.70">
    <property type="entry name" value="Aldolase class I"/>
    <property type="match status" value="1"/>
</dbReference>
<organism evidence="7 8">
    <name type="scientific">Callosobruchus maculatus</name>
    <name type="common">Southern cowpea weevil</name>
    <name type="synonym">Pulse bruchid</name>
    <dbReference type="NCBI Taxonomy" id="64391"/>
    <lineage>
        <taxon>Eukaryota</taxon>
        <taxon>Metazoa</taxon>
        <taxon>Ecdysozoa</taxon>
        <taxon>Arthropoda</taxon>
        <taxon>Hexapoda</taxon>
        <taxon>Insecta</taxon>
        <taxon>Pterygota</taxon>
        <taxon>Neoptera</taxon>
        <taxon>Endopterygota</taxon>
        <taxon>Coleoptera</taxon>
        <taxon>Polyphaga</taxon>
        <taxon>Cucujiformia</taxon>
        <taxon>Chrysomeloidea</taxon>
        <taxon>Chrysomelidae</taxon>
        <taxon>Bruchinae</taxon>
        <taxon>Bruchini</taxon>
        <taxon>Callosobruchus</taxon>
    </lineage>
</organism>
<reference evidence="7 8" key="1">
    <citation type="submission" date="2019-01" db="EMBL/GenBank/DDBJ databases">
        <authorList>
            <person name="Sayadi A."/>
        </authorList>
    </citation>
    <scope>NUCLEOTIDE SEQUENCE [LARGE SCALE GENOMIC DNA]</scope>
</reference>
<dbReference type="Gene3D" id="2.60.40.1180">
    <property type="entry name" value="Golgi alpha-mannosidase II"/>
    <property type="match status" value="1"/>
</dbReference>
<evidence type="ECO:0000256" key="1">
    <source>
        <dbReference type="ARBA" id="ARBA00009743"/>
    </source>
</evidence>
<comment type="similarity">
    <text evidence="1">Belongs to the glycosyl hydrolase 27 family.</text>
</comment>
<protein>
    <recommendedName>
        <fullName evidence="6">Alpha galactosidase A C-terminal domain-containing protein</fullName>
    </recommendedName>
</protein>
<dbReference type="Proteomes" id="UP000410492">
    <property type="component" value="Unassembled WGS sequence"/>
</dbReference>
<evidence type="ECO:0000259" key="6">
    <source>
        <dbReference type="Pfam" id="PF17450"/>
    </source>
</evidence>
<name>A0A653CGW0_CALMS</name>
<dbReference type="OrthoDB" id="5795902at2759"/>
<dbReference type="EMBL" id="CAACVG010007810">
    <property type="protein sequence ID" value="VEN47175.1"/>
    <property type="molecule type" value="Genomic_DNA"/>
</dbReference>
<evidence type="ECO:0000256" key="2">
    <source>
        <dbReference type="ARBA" id="ARBA00022801"/>
    </source>
</evidence>
<accession>A0A653CGW0</accession>
<dbReference type="PANTHER" id="PTHR11452:SF83">
    <property type="entry name" value="ALPHA-GALACTOSIDASE"/>
    <property type="match status" value="1"/>
</dbReference>
<dbReference type="InterPro" id="IPR002241">
    <property type="entry name" value="Glyco_hydro_27"/>
</dbReference>
<dbReference type="GO" id="GO:0004557">
    <property type="term" value="F:alpha-galactosidase activity"/>
    <property type="evidence" value="ECO:0007669"/>
    <property type="project" value="TreeGrafter"/>
</dbReference>
<feature type="domain" description="Alpha galactosidase A C-terminal" evidence="6">
    <location>
        <begin position="59"/>
        <end position="148"/>
    </location>
</feature>
<dbReference type="AlphaFoldDB" id="A0A653CGW0"/>
<evidence type="ECO:0000256" key="3">
    <source>
        <dbReference type="ARBA" id="ARBA00023157"/>
    </source>
</evidence>
<evidence type="ECO:0000313" key="7">
    <source>
        <dbReference type="EMBL" id="VEN47175.1"/>
    </source>
</evidence>
<dbReference type="Pfam" id="PF16499">
    <property type="entry name" value="Melibiase_2"/>
    <property type="match status" value="1"/>
</dbReference>
<dbReference type="SUPFAM" id="SSF51445">
    <property type="entry name" value="(Trans)glycosidases"/>
    <property type="match status" value="1"/>
</dbReference>
<keyword evidence="5" id="KW-0326">Glycosidase</keyword>
<keyword evidence="3" id="KW-1015">Disulfide bond</keyword>
<dbReference type="InterPro" id="IPR035373">
    <property type="entry name" value="Melibiase/NAGA_C"/>
</dbReference>
<keyword evidence="2" id="KW-0378">Hydrolase</keyword>
<evidence type="ECO:0000256" key="5">
    <source>
        <dbReference type="ARBA" id="ARBA00023295"/>
    </source>
</evidence>
<dbReference type="GO" id="GO:0005737">
    <property type="term" value="C:cytoplasm"/>
    <property type="evidence" value="ECO:0007669"/>
    <property type="project" value="TreeGrafter"/>
</dbReference>
<gene>
    <name evidence="7" type="ORF">CALMAC_LOCUS9023</name>
</gene>
<keyword evidence="8" id="KW-1185">Reference proteome</keyword>
<dbReference type="InterPro" id="IPR013780">
    <property type="entry name" value="Glyco_hydro_b"/>
</dbReference>
<dbReference type="Pfam" id="PF17450">
    <property type="entry name" value="Melibiase_2_C"/>
    <property type="match status" value="1"/>
</dbReference>
<dbReference type="PANTHER" id="PTHR11452">
    <property type="entry name" value="ALPHA-GALACTOSIDASE/ALPHA-N-ACETYLGALACTOSAMINIDASE"/>
    <property type="match status" value="1"/>
</dbReference>